<dbReference type="Gene3D" id="2.40.50.230">
    <property type="entry name" value="Gp5 N-terminal domain"/>
    <property type="match status" value="1"/>
</dbReference>
<keyword evidence="3" id="KW-1185">Reference proteome</keyword>
<name>A0A1M5Z642_9VIBR</name>
<accession>A0A1M5Z642</accession>
<dbReference type="OrthoDB" id="9762420at2"/>
<dbReference type="InterPro" id="IPR006531">
    <property type="entry name" value="Gp5/Vgr_OB"/>
</dbReference>
<dbReference type="InterPro" id="IPR037026">
    <property type="entry name" value="Vgr_OB-fold_dom_sf"/>
</dbReference>
<evidence type="ECO:0000313" key="3">
    <source>
        <dbReference type="Proteomes" id="UP000184608"/>
    </source>
</evidence>
<proteinExistence type="predicted"/>
<organism evidence="2 3">
    <name type="scientific">Vibrio aerogenes CECT 7868</name>
    <dbReference type="NCBI Taxonomy" id="1216006"/>
    <lineage>
        <taxon>Bacteria</taxon>
        <taxon>Pseudomonadati</taxon>
        <taxon>Pseudomonadota</taxon>
        <taxon>Gammaproteobacteria</taxon>
        <taxon>Vibrionales</taxon>
        <taxon>Vibrionaceae</taxon>
        <taxon>Vibrio</taxon>
    </lineage>
</organism>
<dbReference type="RefSeq" id="WP_073604005.1">
    <property type="nucleotide sequence ID" value="NZ_FQXZ01000023.1"/>
</dbReference>
<dbReference type="SUPFAM" id="SSF69255">
    <property type="entry name" value="gp5 N-terminal domain-like"/>
    <property type="match status" value="1"/>
</dbReference>
<dbReference type="AlphaFoldDB" id="A0A1M5Z642"/>
<dbReference type="Pfam" id="PF04717">
    <property type="entry name" value="Phage_base_V"/>
    <property type="match status" value="1"/>
</dbReference>
<evidence type="ECO:0000313" key="2">
    <source>
        <dbReference type="EMBL" id="SHI19689.1"/>
    </source>
</evidence>
<dbReference type="EMBL" id="FQXZ01000023">
    <property type="protein sequence ID" value="SHI19689.1"/>
    <property type="molecule type" value="Genomic_DNA"/>
</dbReference>
<gene>
    <name evidence="2" type="ORF">VA7868_02335</name>
</gene>
<evidence type="ECO:0000259" key="1">
    <source>
        <dbReference type="Pfam" id="PF04717"/>
    </source>
</evidence>
<reference evidence="2 3" key="1">
    <citation type="submission" date="2016-11" db="EMBL/GenBank/DDBJ databases">
        <authorList>
            <person name="Jaros S."/>
            <person name="Januszkiewicz K."/>
            <person name="Wedrychowicz H."/>
        </authorList>
    </citation>
    <scope>NUCLEOTIDE SEQUENCE [LARGE SCALE GENOMIC DNA]</scope>
    <source>
        <strain evidence="2 3">CECT 7868</strain>
    </source>
</reference>
<sequence>MVTRLKIKVGETSLNESDVYEFQCFHRVNAIPELKLAIRDGDLTQETFDRADNADFAPGKTISLNGGVDDAKHLLFEGIITAVSVRFDSFDGPRLILTAKGEAVKLAEHPVNFVSNKEIEDKALITQVAALSAGYTFKQGLKTIADNQIKHSQYAVFQQSPWRIIFSRLIENGAVFCPSPKGDSLVTLAKLQPKQAPEPLMVHEVHRCELTADTQSCFKQITATAWDNEKQALFPVAKGAAGGFKTLDKADAALGRKPRTIVCPAPKTSAQLTARANGETNFRQLDLCRGCVTASHIAIDKVAQLELLMQLDVKGAGATLAKQHLITGISHHFTPASWLIDIELGLPLNHSLYAPEAKLPPMPVMNGTIAAFKANEKLPQTLPVIVPALDAAEIYARQLTPWAGKEQGLFLQPHPGDEVLIGFIGGEGSHPVILGGCFNKNNPPPQPYDEKNNQAGLYFKDEQLSLFIDREKKSFNISVADKVKLAMTEAEGVSLGDDKNAMVLGKAADFACEGDVSIKPGGKLIVKAKGNVEVTAPKTEIK</sequence>
<feature type="domain" description="Gp5/Type VI secretion system Vgr protein OB-fold" evidence="1">
    <location>
        <begin position="390"/>
        <end position="438"/>
    </location>
</feature>
<dbReference type="Proteomes" id="UP000184608">
    <property type="component" value="Unassembled WGS sequence"/>
</dbReference>
<dbReference type="STRING" id="1216006.VA7868_02335"/>
<protein>
    <submittedName>
        <fullName evidence="2">Phage-related baseplate assembly protein</fullName>
    </submittedName>
</protein>